<keyword evidence="6 11" id="KW-0548">Nucleotidyltransferase</keyword>
<dbReference type="NCBIfam" id="NF000839">
    <property type="entry name" value="PRK00071.1-1"/>
    <property type="match status" value="1"/>
</dbReference>
<evidence type="ECO:0000256" key="7">
    <source>
        <dbReference type="ARBA" id="ARBA00022741"/>
    </source>
</evidence>
<keyword evidence="14" id="KW-1185">Reference proteome</keyword>
<evidence type="ECO:0000256" key="5">
    <source>
        <dbReference type="ARBA" id="ARBA00022679"/>
    </source>
</evidence>
<comment type="pathway">
    <text evidence="2 11">Cofactor biosynthesis; NAD(+) biosynthesis; deamido-NAD(+) from nicotinate D-ribonucleotide: step 1/1.</text>
</comment>
<evidence type="ECO:0000313" key="13">
    <source>
        <dbReference type="EMBL" id="SDB27694.1"/>
    </source>
</evidence>
<dbReference type="RefSeq" id="WP_092592495.1">
    <property type="nucleotide sequence ID" value="NZ_FMXN01000005.1"/>
</dbReference>
<keyword evidence="9 11" id="KW-0520">NAD</keyword>
<comment type="similarity">
    <text evidence="3 11">Belongs to the NadD family.</text>
</comment>
<evidence type="ECO:0000256" key="2">
    <source>
        <dbReference type="ARBA" id="ARBA00005019"/>
    </source>
</evidence>
<reference evidence="14" key="1">
    <citation type="submission" date="2016-10" db="EMBL/GenBank/DDBJ databases">
        <authorList>
            <person name="Varghese N."/>
            <person name="Submissions S."/>
        </authorList>
    </citation>
    <scope>NUCLEOTIDE SEQUENCE [LARGE SCALE GENOMIC DNA]</scope>
    <source>
        <strain evidence="14">CGMCC 1.10824</strain>
    </source>
</reference>
<dbReference type="OrthoDB" id="5295945at2"/>
<accession>A0A1G6C4E2</accession>
<name>A0A1G6C4E2_9GAMM</name>
<evidence type="ECO:0000313" key="14">
    <source>
        <dbReference type="Proteomes" id="UP000199626"/>
    </source>
</evidence>
<keyword evidence="8 11" id="KW-0067">ATP-binding</keyword>
<dbReference type="EMBL" id="FMXN01000005">
    <property type="protein sequence ID" value="SDB27694.1"/>
    <property type="molecule type" value="Genomic_DNA"/>
</dbReference>
<dbReference type="CDD" id="cd02165">
    <property type="entry name" value="NMNAT"/>
    <property type="match status" value="1"/>
</dbReference>
<dbReference type="PANTHER" id="PTHR39321">
    <property type="entry name" value="NICOTINATE-NUCLEOTIDE ADENYLYLTRANSFERASE-RELATED"/>
    <property type="match status" value="1"/>
</dbReference>
<dbReference type="Gene3D" id="3.40.50.620">
    <property type="entry name" value="HUPs"/>
    <property type="match status" value="1"/>
</dbReference>
<comment type="function">
    <text evidence="1 11">Catalyzes the reversible adenylation of nicotinate mononucleotide (NaMN) to nicotinic acid adenine dinucleotide (NaAD).</text>
</comment>
<protein>
    <recommendedName>
        <fullName evidence="11">Probable nicotinate-nucleotide adenylyltransferase</fullName>
        <ecNumber evidence="11">2.7.7.18</ecNumber>
    </recommendedName>
    <alternativeName>
        <fullName evidence="11">Deamido-NAD(+) diphosphorylase</fullName>
    </alternativeName>
    <alternativeName>
        <fullName evidence="11">Deamido-NAD(+) pyrophosphorylase</fullName>
    </alternativeName>
    <alternativeName>
        <fullName evidence="11">Nicotinate mononucleotide adenylyltransferase</fullName>
        <shortName evidence="11">NaMN adenylyltransferase</shortName>
    </alternativeName>
</protein>
<dbReference type="Pfam" id="PF01467">
    <property type="entry name" value="CTP_transf_like"/>
    <property type="match status" value="1"/>
</dbReference>
<dbReference type="GO" id="GO:0005524">
    <property type="term" value="F:ATP binding"/>
    <property type="evidence" value="ECO:0007669"/>
    <property type="project" value="UniProtKB-KW"/>
</dbReference>
<dbReference type="GO" id="GO:0004515">
    <property type="term" value="F:nicotinate-nucleotide adenylyltransferase activity"/>
    <property type="evidence" value="ECO:0007669"/>
    <property type="project" value="UniProtKB-UniRule"/>
</dbReference>
<dbReference type="PANTHER" id="PTHR39321:SF3">
    <property type="entry name" value="PHOSPHOPANTETHEINE ADENYLYLTRANSFERASE"/>
    <property type="match status" value="1"/>
</dbReference>
<dbReference type="STRING" id="1159017.SAMN02927930_01047"/>
<dbReference type="GO" id="GO:0009435">
    <property type="term" value="P:NAD+ biosynthetic process"/>
    <property type="evidence" value="ECO:0007669"/>
    <property type="project" value="UniProtKB-UniRule"/>
</dbReference>
<evidence type="ECO:0000259" key="12">
    <source>
        <dbReference type="Pfam" id="PF01467"/>
    </source>
</evidence>
<keyword evidence="5 11" id="KW-0808">Transferase</keyword>
<evidence type="ECO:0000256" key="8">
    <source>
        <dbReference type="ARBA" id="ARBA00022840"/>
    </source>
</evidence>
<dbReference type="UniPathway" id="UPA00253">
    <property type="reaction ID" value="UER00332"/>
</dbReference>
<dbReference type="InterPro" id="IPR005248">
    <property type="entry name" value="NadD/NMNAT"/>
</dbReference>
<evidence type="ECO:0000256" key="11">
    <source>
        <dbReference type="HAMAP-Rule" id="MF_00244"/>
    </source>
</evidence>
<keyword evidence="7 11" id="KW-0547">Nucleotide-binding</keyword>
<evidence type="ECO:0000256" key="9">
    <source>
        <dbReference type="ARBA" id="ARBA00023027"/>
    </source>
</evidence>
<evidence type="ECO:0000256" key="4">
    <source>
        <dbReference type="ARBA" id="ARBA00022642"/>
    </source>
</evidence>
<dbReference type="NCBIfam" id="TIGR00482">
    <property type="entry name" value="nicotinate (nicotinamide) nucleotide adenylyltransferase"/>
    <property type="match status" value="1"/>
</dbReference>
<dbReference type="NCBIfam" id="TIGR00125">
    <property type="entry name" value="cyt_tran_rel"/>
    <property type="match status" value="1"/>
</dbReference>
<gene>
    <name evidence="11" type="primary">nadD</name>
    <name evidence="13" type="ORF">SAMN02927930_01047</name>
</gene>
<keyword evidence="4 11" id="KW-0662">Pyridine nucleotide biosynthesis</keyword>
<feature type="domain" description="Cytidyltransferase-like" evidence="12">
    <location>
        <begin position="5"/>
        <end position="182"/>
    </location>
</feature>
<evidence type="ECO:0000256" key="3">
    <source>
        <dbReference type="ARBA" id="ARBA00009014"/>
    </source>
</evidence>
<dbReference type="InterPro" id="IPR014729">
    <property type="entry name" value="Rossmann-like_a/b/a_fold"/>
</dbReference>
<proteinExistence type="inferred from homology"/>
<dbReference type="InterPro" id="IPR004821">
    <property type="entry name" value="Cyt_trans-like"/>
</dbReference>
<evidence type="ECO:0000256" key="1">
    <source>
        <dbReference type="ARBA" id="ARBA00002324"/>
    </source>
</evidence>
<dbReference type="Proteomes" id="UP000199626">
    <property type="component" value="Unassembled WGS sequence"/>
</dbReference>
<organism evidence="13 14">
    <name type="scientific">Pseudidiomarina indica</name>
    <dbReference type="NCBI Taxonomy" id="1159017"/>
    <lineage>
        <taxon>Bacteria</taxon>
        <taxon>Pseudomonadati</taxon>
        <taxon>Pseudomonadota</taxon>
        <taxon>Gammaproteobacteria</taxon>
        <taxon>Alteromonadales</taxon>
        <taxon>Idiomarinaceae</taxon>
        <taxon>Pseudidiomarina</taxon>
    </lineage>
</organism>
<dbReference type="HAMAP" id="MF_00244">
    <property type="entry name" value="NaMN_adenylyltr"/>
    <property type="match status" value="1"/>
</dbReference>
<sequence>MIRTILGGTFDPIHWGHLRTAHHVSTRLASDCLVLMPSAQPPHRDGPQASAAQRFAMAQLAAAELPNCIADDWELKQPRRSYTQLTLAQLHQRWPKDTLIFLLGEDAFAGLSSWYQWQRLVEHAHLVVMRRPNSTRHYPAELTEWLAHVETTSIAALQQQPQGLVYFAESPLISISATAIRTAIQTQQPWHKYVPAAVADYIEHHQLYR</sequence>
<evidence type="ECO:0000256" key="10">
    <source>
        <dbReference type="ARBA" id="ARBA00048721"/>
    </source>
</evidence>
<dbReference type="SUPFAM" id="SSF52374">
    <property type="entry name" value="Nucleotidylyl transferase"/>
    <property type="match status" value="1"/>
</dbReference>
<dbReference type="AlphaFoldDB" id="A0A1G6C4E2"/>
<dbReference type="EC" id="2.7.7.18" evidence="11"/>
<comment type="catalytic activity">
    <reaction evidence="10 11">
        <text>nicotinate beta-D-ribonucleotide + ATP + H(+) = deamido-NAD(+) + diphosphate</text>
        <dbReference type="Rhea" id="RHEA:22860"/>
        <dbReference type="ChEBI" id="CHEBI:15378"/>
        <dbReference type="ChEBI" id="CHEBI:30616"/>
        <dbReference type="ChEBI" id="CHEBI:33019"/>
        <dbReference type="ChEBI" id="CHEBI:57502"/>
        <dbReference type="ChEBI" id="CHEBI:58437"/>
        <dbReference type="EC" id="2.7.7.18"/>
    </reaction>
</comment>
<evidence type="ECO:0000256" key="6">
    <source>
        <dbReference type="ARBA" id="ARBA00022695"/>
    </source>
</evidence>